<evidence type="ECO:0000313" key="2">
    <source>
        <dbReference type="Proteomes" id="UP000183413"/>
    </source>
</evidence>
<dbReference type="EMBL" id="FOVH01000017">
    <property type="protein sequence ID" value="SFP75915.1"/>
    <property type="molecule type" value="Genomic_DNA"/>
</dbReference>
<dbReference type="GeneID" id="99654419"/>
<accession>A0A1I5SYR2</accession>
<name>A0A1I5SYR2_9ACTN</name>
<proteinExistence type="predicted"/>
<gene>
    <name evidence="1" type="ORF">SAMN04489713_11781</name>
</gene>
<evidence type="ECO:0000313" key="1">
    <source>
        <dbReference type="EMBL" id="SFP75915.1"/>
    </source>
</evidence>
<organism evidence="1 2">
    <name type="scientific">Actinomadura madurae</name>
    <dbReference type="NCBI Taxonomy" id="1993"/>
    <lineage>
        <taxon>Bacteria</taxon>
        <taxon>Bacillati</taxon>
        <taxon>Actinomycetota</taxon>
        <taxon>Actinomycetes</taxon>
        <taxon>Streptosporangiales</taxon>
        <taxon>Thermomonosporaceae</taxon>
        <taxon>Actinomadura</taxon>
    </lineage>
</organism>
<sequence length="129" mass="14123">MITGHVFDSTALLDLATGKTIYVRARLRASIAQHATIVIPATALARAWQLVPDHGRAVLERLPGMQVVHVDDLDDVIAQQTGLLVTTIPNLGMDAAQAAWSARWRRWPLITAEPDVYKSVPGVRVEQIP</sequence>
<dbReference type="AlphaFoldDB" id="A0A1I5SYR2"/>
<dbReference type="eggNOG" id="ENOG50333YV">
    <property type="taxonomic scope" value="Bacteria"/>
</dbReference>
<reference evidence="1 2" key="1">
    <citation type="submission" date="2016-10" db="EMBL/GenBank/DDBJ databases">
        <authorList>
            <person name="de Groot N.N."/>
        </authorList>
    </citation>
    <scope>NUCLEOTIDE SEQUENCE [LARGE SCALE GENOMIC DNA]</scope>
    <source>
        <strain evidence="1 2">DSM 43067</strain>
    </source>
</reference>
<dbReference type="RefSeq" id="WP_021593961.1">
    <property type="nucleotide sequence ID" value="NZ_CP083237.1"/>
</dbReference>
<dbReference type="STRING" id="1993.SAMN04489713_11781"/>
<keyword evidence="2" id="KW-1185">Reference proteome</keyword>
<protein>
    <recommendedName>
        <fullName evidence="3">PIN domain-containing protein</fullName>
    </recommendedName>
</protein>
<dbReference type="InParanoid" id="A0A1I5SYR2"/>
<dbReference type="OrthoDB" id="3427309at2"/>
<evidence type="ECO:0008006" key="3">
    <source>
        <dbReference type="Google" id="ProtNLM"/>
    </source>
</evidence>
<dbReference type="Proteomes" id="UP000183413">
    <property type="component" value="Unassembled WGS sequence"/>
</dbReference>